<evidence type="ECO:0000256" key="1">
    <source>
        <dbReference type="SAM" id="MobiDB-lite"/>
    </source>
</evidence>
<proteinExistence type="predicted"/>
<dbReference type="Pfam" id="PF22178">
    <property type="entry name" value="Gp5_trimer_C"/>
    <property type="match status" value="1"/>
</dbReference>
<sequence>MPYELPQNKTRSVFKTDSYPGGGGFNELRIEDRKGQEQIFVHAQRDWDENIEHDQKIRVGHERHDTVEGDSYSEFRAEEQRTVHADRKVELKAADHLSVADALHLRIGTGQFVEAGDEIHFKAGDKVVIEAGMELTLKGGGSFARLDPGGVTLDGAQVMINSGGSPGIGSGVRALSPLQPLAADAAAAGGALLGAIAQKIGEAPQKLLRFELSPLPGVASAARQPYRLYANGAFKEEGIADEGGAISFEPLPGERTYRIETANGHAYEVEMVDQPDALQADDRLAQQGFRDYRAEMPQHKPRSAPDAYRRDASRPGAADKDEPTP</sequence>
<feature type="domain" description="Gp5/Type VI secretion system Vgr C-terminal trimerisation" evidence="2">
    <location>
        <begin position="12"/>
        <end position="117"/>
    </location>
</feature>
<dbReference type="InterPro" id="IPR054030">
    <property type="entry name" value="Gp5_Vgr_C"/>
</dbReference>
<feature type="compositionally biased region" description="Basic and acidic residues" evidence="1">
    <location>
        <begin position="307"/>
        <end position="325"/>
    </location>
</feature>
<name>A0A5E5R396_PSEAI</name>
<dbReference type="AlphaFoldDB" id="A0A5E5R396"/>
<feature type="compositionally biased region" description="Basic and acidic residues" evidence="1">
    <location>
        <begin position="288"/>
        <end position="298"/>
    </location>
</feature>
<dbReference type="SUPFAM" id="SSF69349">
    <property type="entry name" value="Phage fibre proteins"/>
    <property type="match status" value="1"/>
</dbReference>
<feature type="region of interest" description="Disordered" evidence="1">
    <location>
        <begin position="288"/>
        <end position="325"/>
    </location>
</feature>
<reference evidence="3" key="1">
    <citation type="submission" date="2019-09" db="EMBL/GenBank/DDBJ databases">
        <authorList>
            <person name="Gross C."/>
            <person name="Bohn E."/>
        </authorList>
    </citation>
    <scope>NUCLEOTIDE SEQUENCE</scope>
    <source>
        <strain evidence="3">ID40</strain>
    </source>
</reference>
<evidence type="ECO:0000313" key="3">
    <source>
        <dbReference type="EMBL" id="VVH81869.1"/>
    </source>
</evidence>
<organism evidence="3">
    <name type="scientific">Pseudomonas aeruginosa</name>
    <dbReference type="NCBI Taxonomy" id="287"/>
    <lineage>
        <taxon>Bacteria</taxon>
        <taxon>Pseudomonadati</taxon>
        <taxon>Pseudomonadota</taxon>
        <taxon>Gammaproteobacteria</taxon>
        <taxon>Pseudomonadales</taxon>
        <taxon>Pseudomonadaceae</taxon>
        <taxon>Pseudomonas</taxon>
    </lineage>
</organism>
<dbReference type="EMBL" id="LR700248">
    <property type="protein sequence ID" value="VVH81869.1"/>
    <property type="molecule type" value="Genomic_DNA"/>
</dbReference>
<gene>
    <name evidence="3" type="ORF">TUEID40_03050</name>
</gene>
<protein>
    <recommendedName>
        <fullName evidence="2">Gp5/Type VI secretion system Vgr C-terminal trimerisation domain-containing protein</fullName>
    </recommendedName>
</protein>
<accession>A0A5E5R396</accession>
<evidence type="ECO:0000259" key="2">
    <source>
        <dbReference type="Pfam" id="PF22178"/>
    </source>
</evidence>